<organism evidence="1 2">
    <name type="scientific">Trema orientale</name>
    <name type="common">Charcoal tree</name>
    <name type="synonym">Celtis orientalis</name>
    <dbReference type="NCBI Taxonomy" id="63057"/>
    <lineage>
        <taxon>Eukaryota</taxon>
        <taxon>Viridiplantae</taxon>
        <taxon>Streptophyta</taxon>
        <taxon>Embryophyta</taxon>
        <taxon>Tracheophyta</taxon>
        <taxon>Spermatophyta</taxon>
        <taxon>Magnoliopsida</taxon>
        <taxon>eudicotyledons</taxon>
        <taxon>Gunneridae</taxon>
        <taxon>Pentapetalae</taxon>
        <taxon>rosids</taxon>
        <taxon>fabids</taxon>
        <taxon>Rosales</taxon>
        <taxon>Cannabaceae</taxon>
        <taxon>Trema</taxon>
    </lineage>
</organism>
<name>A0A2P5G2A2_TREOI</name>
<proteinExistence type="predicted"/>
<keyword evidence="2" id="KW-1185">Reference proteome</keyword>
<dbReference type="EMBL" id="JXTC01000001">
    <property type="protein sequence ID" value="POO04188.1"/>
    <property type="molecule type" value="Genomic_DNA"/>
</dbReference>
<reference evidence="2" key="1">
    <citation type="submission" date="2016-06" db="EMBL/GenBank/DDBJ databases">
        <title>Parallel loss of symbiosis genes in relatives of nitrogen-fixing non-legume Parasponia.</title>
        <authorList>
            <person name="Van Velzen R."/>
            <person name="Holmer R."/>
            <person name="Bu F."/>
            <person name="Rutten L."/>
            <person name="Van Zeijl A."/>
            <person name="Liu W."/>
            <person name="Santuari L."/>
            <person name="Cao Q."/>
            <person name="Sharma T."/>
            <person name="Shen D."/>
            <person name="Roswanjaya Y."/>
            <person name="Wardhani T."/>
            <person name="Kalhor M.S."/>
            <person name="Jansen J."/>
            <person name="Van den Hoogen J."/>
            <person name="Gungor B."/>
            <person name="Hartog M."/>
            <person name="Hontelez J."/>
            <person name="Verver J."/>
            <person name="Yang W.-C."/>
            <person name="Schijlen E."/>
            <person name="Repin R."/>
            <person name="Schilthuizen M."/>
            <person name="Schranz E."/>
            <person name="Heidstra R."/>
            <person name="Miyata K."/>
            <person name="Fedorova E."/>
            <person name="Kohlen W."/>
            <person name="Bisseling T."/>
            <person name="Smit S."/>
            <person name="Geurts R."/>
        </authorList>
    </citation>
    <scope>NUCLEOTIDE SEQUENCE [LARGE SCALE GENOMIC DNA]</scope>
    <source>
        <strain evidence="2">cv. RG33-2</strain>
    </source>
</reference>
<protein>
    <submittedName>
        <fullName evidence="1">Uncharacterized protein</fullName>
    </submittedName>
</protein>
<dbReference type="InParanoid" id="A0A2P5G2A2"/>
<sequence>MFARSGTIFWLAVEMEVLSEPALRKRQTTAQSSIFEDGNLNLQARTADSTRARAAVDRGADATMFTTSSFERTSQICRKKGIMHMPYGQVKSRTINLSSKTRKR</sequence>
<dbReference type="OrthoDB" id="10372731at2759"/>
<dbReference type="Proteomes" id="UP000237000">
    <property type="component" value="Unassembled WGS sequence"/>
</dbReference>
<accession>A0A2P5G2A2</accession>
<evidence type="ECO:0000313" key="1">
    <source>
        <dbReference type="EMBL" id="POO04188.1"/>
    </source>
</evidence>
<gene>
    <name evidence="1" type="ORF">TorRG33x02_004920</name>
</gene>
<comment type="caution">
    <text evidence="1">The sequence shown here is derived from an EMBL/GenBank/DDBJ whole genome shotgun (WGS) entry which is preliminary data.</text>
</comment>
<dbReference type="AlphaFoldDB" id="A0A2P5G2A2"/>
<evidence type="ECO:0000313" key="2">
    <source>
        <dbReference type="Proteomes" id="UP000237000"/>
    </source>
</evidence>